<evidence type="ECO:0000313" key="2">
    <source>
        <dbReference type="Proteomes" id="UP000019486"/>
    </source>
</evidence>
<keyword evidence="2" id="KW-1185">Reference proteome</keyword>
<name>W9GYR5_9PROT</name>
<reference evidence="1 2" key="1">
    <citation type="submission" date="2013-08" db="EMBL/GenBank/DDBJ databases">
        <title>The genome sequence of Skermanella stibiiresistens.</title>
        <authorList>
            <person name="Zhu W."/>
            <person name="Wang G."/>
        </authorList>
    </citation>
    <scope>NUCLEOTIDE SEQUENCE [LARGE SCALE GENOMIC DNA]</scope>
    <source>
        <strain evidence="1 2">SB22</strain>
    </source>
</reference>
<accession>W9GYR5</accession>
<proteinExistence type="predicted"/>
<dbReference type="Proteomes" id="UP000019486">
    <property type="component" value="Unassembled WGS sequence"/>
</dbReference>
<comment type="caution">
    <text evidence="1">The sequence shown here is derived from an EMBL/GenBank/DDBJ whole genome shotgun (WGS) entry which is preliminary data.</text>
</comment>
<dbReference type="STRING" id="1385369.N825_09150"/>
<dbReference type="EMBL" id="AVFL01000023">
    <property type="protein sequence ID" value="EWY37736.1"/>
    <property type="molecule type" value="Genomic_DNA"/>
</dbReference>
<dbReference type="RefSeq" id="WP_037458225.1">
    <property type="nucleotide sequence ID" value="NZ_AVFL01000023.1"/>
</dbReference>
<organism evidence="1 2">
    <name type="scientific">Skermanella stibiiresistens SB22</name>
    <dbReference type="NCBI Taxonomy" id="1385369"/>
    <lineage>
        <taxon>Bacteria</taxon>
        <taxon>Pseudomonadati</taxon>
        <taxon>Pseudomonadota</taxon>
        <taxon>Alphaproteobacteria</taxon>
        <taxon>Rhodospirillales</taxon>
        <taxon>Azospirillaceae</taxon>
        <taxon>Skermanella</taxon>
    </lineage>
</organism>
<dbReference type="AlphaFoldDB" id="W9GYR5"/>
<protein>
    <submittedName>
        <fullName evidence="1">Uncharacterized protein</fullName>
    </submittedName>
</protein>
<dbReference type="OrthoDB" id="2086168at2"/>
<gene>
    <name evidence="1" type="ORF">N825_09150</name>
</gene>
<sequence length="107" mass="11628">MCGLCGVLGGGPHWTDGATGVDDPSARRRERLGRVATVNRVLAHYALRSDDWQGSAYLLSNRTGKTEIVDNLTHLWQAAERMIGRGCDPLDPALIERLGMDRLGRGG</sequence>
<evidence type="ECO:0000313" key="1">
    <source>
        <dbReference type="EMBL" id="EWY37736.1"/>
    </source>
</evidence>